<feature type="compositionally biased region" description="Basic and acidic residues" evidence="10">
    <location>
        <begin position="446"/>
        <end position="491"/>
    </location>
</feature>
<evidence type="ECO:0000256" key="2">
    <source>
        <dbReference type="ARBA" id="ARBA00006337"/>
    </source>
</evidence>
<proteinExistence type="inferred from homology"/>
<name>A0ABR8RQ32_9CELL</name>
<dbReference type="Gene3D" id="3.10.580.10">
    <property type="entry name" value="CBS-domain"/>
    <property type="match status" value="1"/>
</dbReference>
<dbReference type="Pfam" id="PF01595">
    <property type="entry name" value="CNNM"/>
    <property type="match status" value="1"/>
</dbReference>
<dbReference type="InterPro" id="IPR036318">
    <property type="entry name" value="FAD-bd_PCMH-like_sf"/>
</dbReference>
<evidence type="ECO:0000256" key="1">
    <source>
        <dbReference type="ARBA" id="ARBA00004651"/>
    </source>
</evidence>
<feature type="transmembrane region" description="Helical" evidence="11">
    <location>
        <begin position="145"/>
        <end position="164"/>
    </location>
</feature>
<reference evidence="13 14" key="1">
    <citation type="submission" date="2020-08" db="EMBL/GenBank/DDBJ databases">
        <title>A Genomic Blueprint of the Chicken Gut Microbiome.</title>
        <authorList>
            <person name="Gilroy R."/>
            <person name="Ravi A."/>
            <person name="Getino M."/>
            <person name="Pursley I."/>
            <person name="Horton D.L."/>
            <person name="Alikhan N.-F."/>
            <person name="Baker D."/>
            <person name="Gharbi K."/>
            <person name="Hall N."/>
            <person name="Watson M."/>
            <person name="Adriaenssens E.M."/>
            <person name="Foster-Nyarko E."/>
            <person name="Jarju S."/>
            <person name="Secka A."/>
            <person name="Antonio M."/>
            <person name="Oren A."/>
            <person name="Chaudhuri R."/>
            <person name="La Ragione R.M."/>
            <person name="Hildebrand F."/>
            <person name="Pallen M.J."/>
        </authorList>
    </citation>
    <scope>NUCLEOTIDE SEQUENCE [LARGE SCALE GENOMIC DNA]</scope>
    <source>
        <strain evidence="13 14">Sa4CUA1</strain>
    </source>
</reference>
<feature type="transmembrane region" description="Helical" evidence="11">
    <location>
        <begin position="114"/>
        <end position="133"/>
    </location>
</feature>
<keyword evidence="7 9" id="KW-0129">CBS domain</keyword>
<dbReference type="PANTHER" id="PTHR22777">
    <property type="entry name" value="HEMOLYSIN-RELATED"/>
    <property type="match status" value="1"/>
</dbReference>
<dbReference type="SUPFAM" id="SSF56176">
    <property type="entry name" value="FAD-binding/transporter-associated domain-like"/>
    <property type="match status" value="1"/>
</dbReference>
<evidence type="ECO:0000256" key="4">
    <source>
        <dbReference type="ARBA" id="ARBA00022692"/>
    </source>
</evidence>
<comment type="subcellular location">
    <subcellularLocation>
        <location evidence="1">Cell membrane</location>
        <topology evidence="1">Multi-pass membrane protein</topology>
    </subcellularLocation>
</comment>
<dbReference type="RefSeq" id="WP_191795385.1">
    <property type="nucleotide sequence ID" value="NZ_JACSQQ010000007.1"/>
</dbReference>
<evidence type="ECO:0000313" key="14">
    <source>
        <dbReference type="Proteomes" id="UP000641803"/>
    </source>
</evidence>
<dbReference type="EMBL" id="JACSQQ010000007">
    <property type="protein sequence ID" value="MBD7949888.1"/>
    <property type="molecule type" value="Genomic_DNA"/>
</dbReference>
<dbReference type="InterPro" id="IPR005170">
    <property type="entry name" value="Transptr-assoc_dom"/>
</dbReference>
<keyword evidence="5" id="KW-0677">Repeat</keyword>
<dbReference type="PANTHER" id="PTHR22777:SF32">
    <property type="entry name" value="UPF0053 INNER MEMBRANE PROTEIN YFJD"/>
    <property type="match status" value="1"/>
</dbReference>
<accession>A0ABR8RQ32</accession>
<feature type="region of interest" description="Disordered" evidence="10">
    <location>
        <begin position="430"/>
        <end position="491"/>
    </location>
</feature>
<dbReference type="SMART" id="SM01091">
    <property type="entry name" value="CorC_HlyC"/>
    <property type="match status" value="1"/>
</dbReference>
<evidence type="ECO:0000256" key="9">
    <source>
        <dbReference type="PROSITE-ProRule" id="PRU00703"/>
    </source>
</evidence>
<dbReference type="PROSITE" id="PS51371">
    <property type="entry name" value="CBS"/>
    <property type="match status" value="2"/>
</dbReference>
<keyword evidence="3" id="KW-1003">Cell membrane</keyword>
<keyword evidence="14" id="KW-1185">Reference proteome</keyword>
<feature type="transmembrane region" description="Helical" evidence="11">
    <location>
        <begin position="6"/>
        <end position="25"/>
    </location>
</feature>
<dbReference type="InterPro" id="IPR016169">
    <property type="entry name" value="FAD-bd_PCMH_sub2"/>
</dbReference>
<evidence type="ECO:0000256" key="11">
    <source>
        <dbReference type="SAM" id="Phobius"/>
    </source>
</evidence>
<evidence type="ECO:0000259" key="12">
    <source>
        <dbReference type="PROSITE" id="PS51371"/>
    </source>
</evidence>
<dbReference type="CDD" id="cd04590">
    <property type="entry name" value="CBS_pair_CorC_HlyC_assoc"/>
    <property type="match status" value="1"/>
</dbReference>
<dbReference type="InterPro" id="IPR044751">
    <property type="entry name" value="Ion_transp-like_CBS"/>
</dbReference>
<evidence type="ECO:0000256" key="7">
    <source>
        <dbReference type="ARBA" id="ARBA00023122"/>
    </source>
</evidence>
<evidence type="ECO:0000256" key="6">
    <source>
        <dbReference type="ARBA" id="ARBA00022989"/>
    </source>
</evidence>
<dbReference type="Pfam" id="PF03471">
    <property type="entry name" value="CorC_HlyC"/>
    <property type="match status" value="1"/>
</dbReference>
<evidence type="ECO:0000256" key="3">
    <source>
        <dbReference type="ARBA" id="ARBA00022475"/>
    </source>
</evidence>
<comment type="caution">
    <text evidence="13">The sequence shown here is derived from an EMBL/GenBank/DDBJ whole genome shotgun (WGS) entry which is preliminary data.</text>
</comment>
<evidence type="ECO:0000256" key="10">
    <source>
        <dbReference type="SAM" id="MobiDB-lite"/>
    </source>
</evidence>
<feature type="transmembrane region" description="Helical" evidence="11">
    <location>
        <begin position="86"/>
        <end position="108"/>
    </location>
</feature>
<dbReference type="SUPFAM" id="SSF54631">
    <property type="entry name" value="CBS-domain pair"/>
    <property type="match status" value="1"/>
</dbReference>
<evidence type="ECO:0000256" key="5">
    <source>
        <dbReference type="ARBA" id="ARBA00022737"/>
    </source>
</evidence>
<gene>
    <name evidence="13" type="ORF">H9652_05645</name>
</gene>
<keyword evidence="8 11" id="KW-0472">Membrane</keyword>
<keyword evidence="6 11" id="KW-1133">Transmembrane helix</keyword>
<dbReference type="Proteomes" id="UP000641803">
    <property type="component" value="Unassembled WGS sequence"/>
</dbReference>
<dbReference type="InterPro" id="IPR000644">
    <property type="entry name" value="CBS_dom"/>
</dbReference>
<sequence length="491" mass="52611">MTEVPVALLLVLAVVGVLLAGALGAGEAAVMRVTRAAVGEAAAEVEGATTGTNGGGAGGPLPPRVVRVRRVQALTEDPPHTAASLAFLRVVAEMLAASCVTLLVLAWLDDWWQALLVALLFAVLVALGFARVAPRALGRQHPVRVLVALSGILTPAVALTGWLVRVTASRDEADGPYERELRDMVDRVNESEIIEEEEREMIRSVFELGDTLTREVMVPRTDMITTPASTPLSKALALFLRSGFSRLPVTGTSVDDLVGVVYFKDVVKVVHASPEAASRRVEDVARPAIFVPESKPVDDLLREMQASASHIAMVVDEYGGVAGLVTIEDALEEIVGELTDEHDRSGPEIEDLGDGTFRVPARLPLDELGELFDRDIEDDDVDTVGGLLSKALGKVPLPGSAAEAQGVHMTGERVEGRRKQLATVLVSAVVADREDPDAPGASSSNEVRERTEPRERGHRDHQTTPERAERAGRTSDTPRRAGESNEREAHR</sequence>
<dbReference type="Pfam" id="PF00571">
    <property type="entry name" value="CBS"/>
    <property type="match status" value="2"/>
</dbReference>
<organism evidence="13 14">
    <name type="scientific">Oerskovia rustica</name>
    <dbReference type="NCBI Taxonomy" id="2762237"/>
    <lineage>
        <taxon>Bacteria</taxon>
        <taxon>Bacillati</taxon>
        <taxon>Actinomycetota</taxon>
        <taxon>Actinomycetes</taxon>
        <taxon>Micrococcales</taxon>
        <taxon>Cellulomonadaceae</taxon>
        <taxon>Oerskovia</taxon>
    </lineage>
</organism>
<dbReference type="InterPro" id="IPR046342">
    <property type="entry name" value="CBS_dom_sf"/>
</dbReference>
<comment type="similarity">
    <text evidence="2">Belongs to the UPF0053 family.</text>
</comment>
<evidence type="ECO:0000313" key="13">
    <source>
        <dbReference type="EMBL" id="MBD7949888.1"/>
    </source>
</evidence>
<dbReference type="Gene3D" id="3.30.465.10">
    <property type="match status" value="1"/>
</dbReference>
<dbReference type="SMART" id="SM00116">
    <property type="entry name" value="CBS"/>
    <property type="match status" value="2"/>
</dbReference>
<evidence type="ECO:0000256" key="8">
    <source>
        <dbReference type="ARBA" id="ARBA00023136"/>
    </source>
</evidence>
<protein>
    <submittedName>
        <fullName evidence="13">HlyC/CorC family transporter</fullName>
    </submittedName>
</protein>
<dbReference type="InterPro" id="IPR002550">
    <property type="entry name" value="CNNM"/>
</dbReference>
<keyword evidence="4 11" id="KW-0812">Transmembrane</keyword>
<feature type="domain" description="CBS" evidence="12">
    <location>
        <begin position="217"/>
        <end position="278"/>
    </location>
</feature>
<feature type="domain" description="CBS" evidence="12">
    <location>
        <begin position="284"/>
        <end position="341"/>
    </location>
</feature>